<dbReference type="Gene3D" id="3.40.50.1000">
    <property type="entry name" value="HAD superfamily/HAD-like"/>
    <property type="match status" value="2"/>
</dbReference>
<dbReference type="GO" id="GO:0005739">
    <property type="term" value="C:mitochondrion"/>
    <property type="evidence" value="ECO:0007669"/>
    <property type="project" value="TreeGrafter"/>
</dbReference>
<dbReference type="EMBL" id="HBUF01553907">
    <property type="protein sequence ID" value="CAG6759839.1"/>
    <property type="molecule type" value="Transcribed_RNA"/>
</dbReference>
<evidence type="ECO:0000313" key="3">
    <source>
        <dbReference type="EMBL" id="CAG6759839.1"/>
    </source>
</evidence>
<dbReference type="InterPro" id="IPR036412">
    <property type="entry name" value="HAD-like_sf"/>
</dbReference>
<dbReference type="PANTHER" id="PTHR14269:SF4">
    <property type="entry name" value="CAT EYE SYNDROME CRITICAL REGION PROTEIN 5"/>
    <property type="match status" value="1"/>
</dbReference>
<dbReference type="EMBL" id="HBUF01553908">
    <property type="protein sequence ID" value="CAG6759840.1"/>
    <property type="molecule type" value="Transcribed_RNA"/>
</dbReference>
<protein>
    <recommendedName>
        <fullName evidence="2">Haloacid dehalogenase-like hydrolase domain-containing 5</fullName>
    </recommendedName>
</protein>
<dbReference type="EMBL" id="HBUF01218237">
    <property type="protein sequence ID" value="CAG6668170.1"/>
    <property type="molecule type" value="Transcribed_RNA"/>
</dbReference>
<dbReference type="InterPro" id="IPR006353">
    <property type="entry name" value="HAD-SF_hydro_IIA_CECR5"/>
</dbReference>
<sequence>MSSCKLLKTVNWCQKRINIDVPQGIISVKCFSSKSKSSTFGLIFDIDGVLVRGKAVLPGVANTFKSKLTNQDGKFVVPTVFVTNAGNSLAADKAKQLSEWLGVEVREDQVVMSHTPIKMLHKYHQKHTFVSGQGPMAEIAKRLGFEKVATVDDVRNAYPLLDCVDHRRRFTLKDVQSGKVVPTELSPIEAIAVIGEPVRWETNLQLIIDLLLTNGNPNQLPARVPYPHIPVIASNMDLLWMSEANIPRFGHGTFMVCLESLYKKITGYDLKYDYLVGKPCELTYQYAVQLLLKQVQQPQQLVTLYGIGDNINTDIFGANLYHQYLSDKSSARLPANERPEFVKSCYSVLVKTGVFNNEIADTELDHSPRDLLNLGTDLRQATYILDDVNVAIDHIFQVELGDKEKAVLEKWR</sequence>
<dbReference type="AlphaFoldDB" id="A0A8D9EP64"/>
<evidence type="ECO:0000256" key="2">
    <source>
        <dbReference type="ARBA" id="ARBA00069384"/>
    </source>
</evidence>
<proteinExistence type="predicted"/>
<reference evidence="3" key="1">
    <citation type="submission" date="2021-05" db="EMBL/GenBank/DDBJ databases">
        <authorList>
            <person name="Alioto T."/>
            <person name="Alioto T."/>
            <person name="Gomez Garrido J."/>
        </authorList>
    </citation>
    <scope>NUCLEOTIDE SEQUENCE</scope>
</reference>
<name>A0A8D9EP64_9HEMI</name>
<accession>A0A8D9EP64</accession>
<dbReference type="FunFam" id="3.40.50.1000:FF:000081">
    <property type="entry name" value="Haloacid dehalogenase like hydrolase domain containing 5"/>
    <property type="match status" value="1"/>
</dbReference>
<evidence type="ECO:0000256" key="1">
    <source>
        <dbReference type="ARBA" id="ARBA00022729"/>
    </source>
</evidence>
<dbReference type="InterPro" id="IPR023214">
    <property type="entry name" value="HAD_sf"/>
</dbReference>
<dbReference type="SUPFAM" id="SSF56784">
    <property type="entry name" value="HAD-like"/>
    <property type="match status" value="1"/>
</dbReference>
<dbReference type="GO" id="GO:0046474">
    <property type="term" value="P:glycerophospholipid biosynthetic process"/>
    <property type="evidence" value="ECO:0007669"/>
    <property type="project" value="TreeGrafter"/>
</dbReference>
<dbReference type="EMBL" id="HBUF01218236">
    <property type="protein sequence ID" value="CAG6668169.1"/>
    <property type="molecule type" value="Transcribed_RNA"/>
</dbReference>
<keyword evidence="1" id="KW-0732">Signal</keyword>
<dbReference type="NCBIfam" id="TIGR01460">
    <property type="entry name" value="HAD-SF-IIA"/>
    <property type="match status" value="1"/>
</dbReference>
<dbReference type="InterPro" id="IPR006357">
    <property type="entry name" value="HAD-SF_hydro_IIA"/>
</dbReference>
<dbReference type="EMBL" id="HBUF01047308">
    <property type="protein sequence ID" value="CAG6620255.1"/>
    <property type="molecule type" value="Transcribed_RNA"/>
</dbReference>
<dbReference type="PANTHER" id="PTHR14269">
    <property type="entry name" value="CDP-DIACYLGLYCEROL--GLYCEROL-3-PHOSPHATE 3-PHOSPHATIDYLTRANSFERASE-RELATED"/>
    <property type="match status" value="1"/>
</dbReference>
<dbReference type="EMBL" id="HBUF01047306">
    <property type="protein sequence ID" value="CAG6620253.1"/>
    <property type="molecule type" value="Transcribed_RNA"/>
</dbReference>
<dbReference type="Pfam" id="PF13344">
    <property type="entry name" value="Hydrolase_6"/>
    <property type="match status" value="1"/>
</dbReference>
<dbReference type="EMBL" id="HBUF01047307">
    <property type="protein sequence ID" value="CAG6620254.1"/>
    <property type="molecule type" value="Transcribed_RNA"/>
</dbReference>
<dbReference type="InterPro" id="IPR050324">
    <property type="entry name" value="CDP-alcohol_PTase-I"/>
</dbReference>
<organism evidence="3">
    <name type="scientific">Cacopsylla melanoneura</name>
    <dbReference type="NCBI Taxonomy" id="428564"/>
    <lineage>
        <taxon>Eukaryota</taxon>
        <taxon>Metazoa</taxon>
        <taxon>Ecdysozoa</taxon>
        <taxon>Arthropoda</taxon>
        <taxon>Hexapoda</taxon>
        <taxon>Insecta</taxon>
        <taxon>Pterygota</taxon>
        <taxon>Neoptera</taxon>
        <taxon>Paraneoptera</taxon>
        <taxon>Hemiptera</taxon>
        <taxon>Sternorrhyncha</taxon>
        <taxon>Psylloidea</taxon>
        <taxon>Psyllidae</taxon>
        <taxon>Psyllinae</taxon>
        <taxon>Cacopsylla</taxon>
    </lineage>
</organism>
<dbReference type="NCBIfam" id="TIGR01456">
    <property type="entry name" value="CECR5"/>
    <property type="match status" value="1"/>
</dbReference>